<accession>A0A9P5X5A1</accession>
<evidence type="ECO:0000256" key="3">
    <source>
        <dbReference type="ARBA" id="ARBA00023004"/>
    </source>
</evidence>
<evidence type="ECO:0000256" key="2">
    <source>
        <dbReference type="ARBA" id="ARBA00023002"/>
    </source>
</evidence>
<comment type="cofactor">
    <cofactor evidence="1">
        <name>Fe(2+)</name>
        <dbReference type="ChEBI" id="CHEBI:29033"/>
    </cofactor>
</comment>
<comment type="caution">
    <text evidence="4">The sequence shown here is derived from an EMBL/GenBank/DDBJ whole genome shotgun (WGS) entry which is preliminary data.</text>
</comment>
<sequence>MPQVQPVGNGTVYNHEGLPEVKPKQASLTSFHKIRIPVEDELKATRFYRWLVDAALYDLNPPKVMTPYGFKVPTGDPQMCRRNDGVRDELKVLLGRPVFASGQTMSELLLDEYRSLAVRVKVKYALHPYVWMVPARATPTGFGTESEGLELSLEELPLWKALWKNLVTGNSHFQVHPCGAKELVVDPLLEGTDREGVLYLGGTHHEPLWDQ</sequence>
<keyword evidence="5" id="KW-1185">Reference proteome</keyword>
<evidence type="ECO:0000256" key="1">
    <source>
        <dbReference type="ARBA" id="ARBA00001954"/>
    </source>
</evidence>
<gene>
    <name evidence="4" type="ORF">P691DRAFT_786088</name>
</gene>
<keyword evidence="2" id="KW-0560">Oxidoreductase</keyword>
<dbReference type="PANTHER" id="PTHR43779:SF2">
    <property type="entry name" value="ALPHA-KETOGLUTARATE-DEPENDENT XANTHINE DIOXYGENASE XAN1"/>
    <property type="match status" value="1"/>
</dbReference>
<reference evidence="4" key="1">
    <citation type="submission" date="2020-11" db="EMBL/GenBank/DDBJ databases">
        <authorList>
            <consortium name="DOE Joint Genome Institute"/>
            <person name="Ahrendt S."/>
            <person name="Riley R."/>
            <person name="Andreopoulos W."/>
            <person name="Labutti K."/>
            <person name="Pangilinan J."/>
            <person name="Ruiz-Duenas F.J."/>
            <person name="Barrasa J.M."/>
            <person name="Sanchez-Garcia M."/>
            <person name="Camarero S."/>
            <person name="Miyauchi S."/>
            <person name="Serrano A."/>
            <person name="Linde D."/>
            <person name="Babiker R."/>
            <person name="Drula E."/>
            <person name="Ayuso-Fernandez I."/>
            <person name="Pacheco R."/>
            <person name="Padilla G."/>
            <person name="Ferreira P."/>
            <person name="Barriuso J."/>
            <person name="Kellner H."/>
            <person name="Castanera R."/>
            <person name="Alfaro M."/>
            <person name="Ramirez L."/>
            <person name="Pisabarro A.G."/>
            <person name="Kuo A."/>
            <person name="Tritt A."/>
            <person name="Lipzen A."/>
            <person name="He G."/>
            <person name="Yan M."/>
            <person name="Ng V."/>
            <person name="Cullen D."/>
            <person name="Martin F."/>
            <person name="Rosso M.-N."/>
            <person name="Henrissat B."/>
            <person name="Hibbett D."/>
            <person name="Martinez A.T."/>
            <person name="Grigoriev I.V."/>
        </authorList>
    </citation>
    <scope>NUCLEOTIDE SEQUENCE</scope>
    <source>
        <strain evidence="4">MF-IS2</strain>
    </source>
</reference>
<dbReference type="InterPro" id="IPR051178">
    <property type="entry name" value="TfdA_dioxygenase"/>
</dbReference>
<dbReference type="Proteomes" id="UP000807342">
    <property type="component" value="Unassembled WGS sequence"/>
</dbReference>
<organism evidence="4 5">
    <name type="scientific">Macrolepiota fuliginosa MF-IS2</name>
    <dbReference type="NCBI Taxonomy" id="1400762"/>
    <lineage>
        <taxon>Eukaryota</taxon>
        <taxon>Fungi</taxon>
        <taxon>Dikarya</taxon>
        <taxon>Basidiomycota</taxon>
        <taxon>Agaricomycotina</taxon>
        <taxon>Agaricomycetes</taxon>
        <taxon>Agaricomycetidae</taxon>
        <taxon>Agaricales</taxon>
        <taxon>Agaricineae</taxon>
        <taxon>Agaricaceae</taxon>
        <taxon>Macrolepiota</taxon>
    </lineage>
</organism>
<protein>
    <submittedName>
        <fullName evidence="4">Uncharacterized protein</fullName>
    </submittedName>
</protein>
<dbReference type="InterPro" id="IPR042098">
    <property type="entry name" value="TauD-like_sf"/>
</dbReference>
<name>A0A9P5X5A1_9AGAR</name>
<keyword evidence="3" id="KW-0408">Iron</keyword>
<dbReference type="AlphaFoldDB" id="A0A9P5X5A1"/>
<proteinExistence type="predicted"/>
<evidence type="ECO:0000313" key="4">
    <source>
        <dbReference type="EMBL" id="KAF9444767.1"/>
    </source>
</evidence>
<dbReference type="PANTHER" id="PTHR43779">
    <property type="entry name" value="DIOXYGENASE RV0097-RELATED"/>
    <property type="match status" value="1"/>
</dbReference>
<dbReference type="EMBL" id="MU151349">
    <property type="protein sequence ID" value="KAF9444767.1"/>
    <property type="molecule type" value="Genomic_DNA"/>
</dbReference>
<evidence type="ECO:0000313" key="5">
    <source>
        <dbReference type="Proteomes" id="UP000807342"/>
    </source>
</evidence>
<dbReference type="GO" id="GO:0016491">
    <property type="term" value="F:oxidoreductase activity"/>
    <property type="evidence" value="ECO:0007669"/>
    <property type="project" value="UniProtKB-KW"/>
</dbReference>
<dbReference type="OrthoDB" id="93019at2759"/>
<dbReference type="Gene3D" id="3.60.130.10">
    <property type="entry name" value="Clavaminate synthase-like"/>
    <property type="match status" value="1"/>
</dbReference>